<proteinExistence type="predicted"/>
<evidence type="ECO:0000313" key="1">
    <source>
        <dbReference type="EMBL" id="KAH6935182.1"/>
    </source>
</evidence>
<accession>A0ACB7SPX6</accession>
<reference evidence="1" key="1">
    <citation type="submission" date="2020-05" db="EMBL/GenBank/DDBJ databases">
        <title>Large-scale comparative analyses of tick genomes elucidate their genetic diversity and vector capacities.</title>
        <authorList>
            <person name="Jia N."/>
            <person name="Wang J."/>
            <person name="Shi W."/>
            <person name="Du L."/>
            <person name="Sun Y."/>
            <person name="Zhan W."/>
            <person name="Jiang J."/>
            <person name="Wang Q."/>
            <person name="Zhang B."/>
            <person name="Ji P."/>
            <person name="Sakyi L.B."/>
            <person name="Cui X."/>
            <person name="Yuan T."/>
            <person name="Jiang B."/>
            <person name="Yang W."/>
            <person name="Lam T.T.-Y."/>
            <person name="Chang Q."/>
            <person name="Ding S."/>
            <person name="Wang X."/>
            <person name="Zhu J."/>
            <person name="Ruan X."/>
            <person name="Zhao L."/>
            <person name="Wei J."/>
            <person name="Que T."/>
            <person name="Du C."/>
            <person name="Cheng J."/>
            <person name="Dai P."/>
            <person name="Han X."/>
            <person name="Huang E."/>
            <person name="Gao Y."/>
            <person name="Liu J."/>
            <person name="Shao H."/>
            <person name="Ye R."/>
            <person name="Li L."/>
            <person name="Wei W."/>
            <person name="Wang X."/>
            <person name="Wang C."/>
            <person name="Yang T."/>
            <person name="Huo Q."/>
            <person name="Li W."/>
            <person name="Guo W."/>
            <person name="Chen H."/>
            <person name="Zhou L."/>
            <person name="Ni X."/>
            <person name="Tian J."/>
            <person name="Zhou Y."/>
            <person name="Sheng Y."/>
            <person name="Liu T."/>
            <person name="Pan Y."/>
            <person name="Xia L."/>
            <person name="Li J."/>
            <person name="Zhao F."/>
            <person name="Cao W."/>
        </authorList>
    </citation>
    <scope>NUCLEOTIDE SEQUENCE</scope>
    <source>
        <strain evidence="1">Hyas-2018</strain>
    </source>
</reference>
<comment type="caution">
    <text evidence="1">The sequence shown here is derived from an EMBL/GenBank/DDBJ whole genome shotgun (WGS) entry which is preliminary data.</text>
</comment>
<gene>
    <name evidence="1" type="ORF">HPB50_004338</name>
</gene>
<dbReference type="EMBL" id="CM023483">
    <property type="protein sequence ID" value="KAH6935182.1"/>
    <property type="molecule type" value="Genomic_DNA"/>
</dbReference>
<sequence>MATGGWSDVGTESNMLHAYLTSSVYESSPVTDAVGLSTRSNGIRKGCPSDSAHELHRRGLPCVAGVFQLSPSGSDHRPRATGANSPSGCSSKSEATVELAPKYRRAVDYGVQKRWRSGAWMPAVCAGVVAVLCYVNSLDGDFVHDDVVAVVGNPDVTGERKRHVSSSLWINDFWGRPMADPRSHKSYRPLTVLSFR</sequence>
<evidence type="ECO:0000313" key="2">
    <source>
        <dbReference type="Proteomes" id="UP000821845"/>
    </source>
</evidence>
<organism evidence="1 2">
    <name type="scientific">Hyalomma asiaticum</name>
    <name type="common">Tick</name>
    <dbReference type="NCBI Taxonomy" id="266040"/>
    <lineage>
        <taxon>Eukaryota</taxon>
        <taxon>Metazoa</taxon>
        <taxon>Ecdysozoa</taxon>
        <taxon>Arthropoda</taxon>
        <taxon>Chelicerata</taxon>
        <taxon>Arachnida</taxon>
        <taxon>Acari</taxon>
        <taxon>Parasitiformes</taxon>
        <taxon>Ixodida</taxon>
        <taxon>Ixodoidea</taxon>
        <taxon>Ixodidae</taxon>
        <taxon>Hyalomminae</taxon>
        <taxon>Hyalomma</taxon>
    </lineage>
</organism>
<name>A0ACB7SPX6_HYAAI</name>
<protein>
    <submittedName>
        <fullName evidence="1">Uncharacterized protein</fullName>
    </submittedName>
</protein>
<dbReference type="Proteomes" id="UP000821845">
    <property type="component" value="Chromosome 3"/>
</dbReference>
<keyword evidence="2" id="KW-1185">Reference proteome</keyword>